<evidence type="ECO:0000256" key="2">
    <source>
        <dbReference type="ARBA" id="ARBA00022741"/>
    </source>
</evidence>
<keyword evidence="2" id="KW-0547">Nucleotide-binding</keyword>
<dbReference type="PANTHER" id="PTHR45772:SF3">
    <property type="entry name" value="ABC TRANSPORTER ATP-BINDING PROTEIN"/>
    <property type="match status" value="1"/>
</dbReference>
<protein>
    <recommendedName>
        <fullName evidence="5">ABC transporter domain-containing protein</fullName>
    </recommendedName>
</protein>
<dbReference type="SUPFAM" id="SSF52540">
    <property type="entry name" value="P-loop containing nucleoside triphosphate hydrolases"/>
    <property type="match status" value="1"/>
</dbReference>
<organism evidence="4">
    <name type="scientific">marine sediment metagenome</name>
    <dbReference type="NCBI Taxonomy" id="412755"/>
    <lineage>
        <taxon>unclassified sequences</taxon>
        <taxon>metagenomes</taxon>
        <taxon>ecological metagenomes</taxon>
    </lineage>
</organism>
<accession>X1KLI8</accession>
<name>X1KLI8_9ZZZZ</name>
<keyword evidence="3" id="KW-0067">ATP-binding</keyword>
<dbReference type="Gene3D" id="3.40.50.300">
    <property type="entry name" value="P-loop containing nucleotide triphosphate hydrolases"/>
    <property type="match status" value="1"/>
</dbReference>
<proteinExistence type="predicted"/>
<dbReference type="GO" id="GO:0005524">
    <property type="term" value="F:ATP binding"/>
    <property type="evidence" value="ECO:0007669"/>
    <property type="project" value="UniProtKB-KW"/>
</dbReference>
<dbReference type="GO" id="GO:0005886">
    <property type="term" value="C:plasma membrane"/>
    <property type="evidence" value="ECO:0007669"/>
    <property type="project" value="TreeGrafter"/>
</dbReference>
<dbReference type="InterPro" id="IPR027417">
    <property type="entry name" value="P-loop_NTPase"/>
</dbReference>
<evidence type="ECO:0000256" key="3">
    <source>
        <dbReference type="ARBA" id="ARBA00022840"/>
    </source>
</evidence>
<comment type="caution">
    <text evidence="4">The sequence shown here is derived from an EMBL/GenBank/DDBJ whole genome shotgun (WGS) entry which is preliminary data.</text>
</comment>
<evidence type="ECO:0000256" key="1">
    <source>
        <dbReference type="ARBA" id="ARBA00022448"/>
    </source>
</evidence>
<sequence length="83" mass="9377">MLNGQLSATAGRVYLFGQEITTMATHRRAHLGQARSFQLTSLFSNLTVLDNTLLAIQGTRPSRFQMFRAMTAYEHLFVKAEEL</sequence>
<dbReference type="PANTHER" id="PTHR45772">
    <property type="entry name" value="CONSERVED COMPONENT OF ABC TRANSPORTER FOR NATURAL AMINO ACIDS-RELATED"/>
    <property type="match status" value="1"/>
</dbReference>
<keyword evidence="1" id="KW-0813">Transport</keyword>
<dbReference type="EMBL" id="BARU01045558">
    <property type="protein sequence ID" value="GAH94450.1"/>
    <property type="molecule type" value="Genomic_DNA"/>
</dbReference>
<evidence type="ECO:0000313" key="4">
    <source>
        <dbReference type="EMBL" id="GAH94450.1"/>
    </source>
</evidence>
<feature type="non-terminal residue" evidence="4">
    <location>
        <position position="83"/>
    </location>
</feature>
<gene>
    <name evidence="4" type="ORF">S03H2_69079</name>
</gene>
<evidence type="ECO:0008006" key="5">
    <source>
        <dbReference type="Google" id="ProtNLM"/>
    </source>
</evidence>
<dbReference type="InterPro" id="IPR051120">
    <property type="entry name" value="ABC_AA/LPS_Transport"/>
</dbReference>
<reference evidence="4" key="1">
    <citation type="journal article" date="2014" name="Front. Microbiol.">
        <title>High frequency of phylogenetically diverse reductive dehalogenase-homologous genes in deep subseafloor sedimentary metagenomes.</title>
        <authorList>
            <person name="Kawai M."/>
            <person name="Futagami T."/>
            <person name="Toyoda A."/>
            <person name="Takaki Y."/>
            <person name="Nishi S."/>
            <person name="Hori S."/>
            <person name="Arai W."/>
            <person name="Tsubouchi T."/>
            <person name="Morono Y."/>
            <person name="Uchiyama I."/>
            <person name="Ito T."/>
            <person name="Fujiyama A."/>
            <person name="Inagaki F."/>
            <person name="Takami H."/>
        </authorList>
    </citation>
    <scope>NUCLEOTIDE SEQUENCE</scope>
    <source>
        <strain evidence="4">Expedition CK06-06</strain>
    </source>
</reference>
<dbReference type="AlphaFoldDB" id="X1KLI8"/>